<accession>A0A5B7DBD7</accession>
<organism evidence="2 3">
    <name type="scientific">Portunus trituberculatus</name>
    <name type="common">Swimming crab</name>
    <name type="synonym">Neptunus trituberculatus</name>
    <dbReference type="NCBI Taxonomy" id="210409"/>
    <lineage>
        <taxon>Eukaryota</taxon>
        <taxon>Metazoa</taxon>
        <taxon>Ecdysozoa</taxon>
        <taxon>Arthropoda</taxon>
        <taxon>Crustacea</taxon>
        <taxon>Multicrustacea</taxon>
        <taxon>Malacostraca</taxon>
        <taxon>Eumalacostraca</taxon>
        <taxon>Eucarida</taxon>
        <taxon>Decapoda</taxon>
        <taxon>Pleocyemata</taxon>
        <taxon>Brachyura</taxon>
        <taxon>Eubrachyura</taxon>
        <taxon>Portunoidea</taxon>
        <taxon>Portunidae</taxon>
        <taxon>Portuninae</taxon>
        <taxon>Portunus</taxon>
    </lineage>
</organism>
<dbReference type="EMBL" id="VSRR010000697">
    <property type="protein sequence ID" value="MPC18621.1"/>
    <property type="molecule type" value="Genomic_DNA"/>
</dbReference>
<dbReference type="Proteomes" id="UP000324222">
    <property type="component" value="Unassembled WGS sequence"/>
</dbReference>
<feature type="region of interest" description="Disordered" evidence="1">
    <location>
        <begin position="1"/>
        <end position="22"/>
    </location>
</feature>
<dbReference type="AlphaFoldDB" id="A0A5B7DBD7"/>
<reference evidence="2" key="1">
    <citation type="submission" date="2019-05" db="EMBL/GenBank/DDBJ databases">
        <title>Another draft genome of Portunus trituberculatus and its Hox gene families provides insights of decapod evolution.</title>
        <authorList>
            <person name="Jeong J.-H."/>
            <person name="Song I."/>
            <person name="Kim S."/>
            <person name="Choi T."/>
            <person name="Kim D."/>
            <person name="Ryu S."/>
            <person name="Kim W."/>
        </authorList>
    </citation>
    <scope>NUCLEOTIDE SEQUENCE [LARGE SCALE GENOMIC DNA]</scope>
    <source>
        <tissue evidence="2">Muscle</tissue>
    </source>
</reference>
<evidence type="ECO:0000256" key="1">
    <source>
        <dbReference type="SAM" id="MobiDB-lite"/>
    </source>
</evidence>
<sequence length="92" mass="10164">MGRTRDRVAHMGPSPSRHAPLRTSCSRFYNSIGRSLPGFNEAHNQNFSPIFMTFAWTTHARGSPVGRAGHRGSPEGHPSASLTPLWENKIHS</sequence>
<evidence type="ECO:0000313" key="3">
    <source>
        <dbReference type="Proteomes" id="UP000324222"/>
    </source>
</evidence>
<feature type="region of interest" description="Disordered" evidence="1">
    <location>
        <begin position="62"/>
        <end position="92"/>
    </location>
</feature>
<comment type="caution">
    <text evidence="2">The sequence shown here is derived from an EMBL/GenBank/DDBJ whole genome shotgun (WGS) entry which is preliminary data.</text>
</comment>
<name>A0A5B7DBD7_PORTR</name>
<keyword evidence="3" id="KW-1185">Reference proteome</keyword>
<evidence type="ECO:0000313" key="2">
    <source>
        <dbReference type="EMBL" id="MPC18621.1"/>
    </source>
</evidence>
<protein>
    <submittedName>
        <fullName evidence="2">Uncharacterized protein</fullName>
    </submittedName>
</protein>
<gene>
    <name evidence="2" type="ORF">E2C01_011508</name>
</gene>
<proteinExistence type="predicted"/>